<dbReference type="RefSeq" id="WP_057789808.1">
    <property type="nucleotide sequence ID" value="NZ_CAXIBE010000124.1"/>
</dbReference>
<evidence type="ECO:0000256" key="1">
    <source>
        <dbReference type="SAM" id="Phobius"/>
    </source>
</evidence>
<name>A0ABN4LN46_9ALTE</name>
<proteinExistence type="predicted"/>
<gene>
    <name evidence="2" type="ORF">AVL57_16760</name>
</gene>
<organism evidence="2 3">
    <name type="scientific">Alteromonas stellipolaris</name>
    <dbReference type="NCBI Taxonomy" id="233316"/>
    <lineage>
        <taxon>Bacteria</taxon>
        <taxon>Pseudomonadati</taxon>
        <taxon>Pseudomonadota</taxon>
        <taxon>Gammaproteobacteria</taxon>
        <taxon>Alteromonadales</taxon>
        <taxon>Alteromonadaceae</taxon>
        <taxon>Alteromonas/Salinimonas group</taxon>
        <taxon>Alteromonas</taxon>
    </lineage>
</organism>
<accession>A0ABN4LN46</accession>
<reference evidence="2 3" key="1">
    <citation type="submission" date="2015-12" db="EMBL/GenBank/DDBJ databases">
        <title>Intraspecies pangenome expansion in the marine bacterium Alteromonas.</title>
        <authorList>
            <person name="Lopez-Perez M."/>
            <person name="Rodriguez-Valera F."/>
        </authorList>
    </citation>
    <scope>NUCLEOTIDE SEQUENCE [LARGE SCALE GENOMIC DNA]</scope>
    <source>
        <strain evidence="2 3">LMG 21861</strain>
    </source>
</reference>
<dbReference type="Proteomes" id="UP000056750">
    <property type="component" value="Chromosome"/>
</dbReference>
<keyword evidence="1" id="KW-1133">Transmembrane helix</keyword>
<dbReference type="EMBL" id="CP013926">
    <property type="protein sequence ID" value="AMJ75469.1"/>
    <property type="molecule type" value="Genomic_DNA"/>
</dbReference>
<feature type="transmembrane region" description="Helical" evidence="1">
    <location>
        <begin position="9"/>
        <end position="34"/>
    </location>
</feature>
<evidence type="ECO:0000313" key="3">
    <source>
        <dbReference type="Proteomes" id="UP000056750"/>
    </source>
</evidence>
<evidence type="ECO:0000313" key="2">
    <source>
        <dbReference type="EMBL" id="AMJ75469.1"/>
    </source>
</evidence>
<protein>
    <submittedName>
        <fullName evidence="2">Uncharacterized protein</fullName>
    </submittedName>
</protein>
<keyword evidence="1" id="KW-0812">Transmembrane</keyword>
<sequence length="269" mass="30088">MNQSTRKNIIFFIGVFMALASAGVELWLFVVLVNEGSFEALKLTVAAANGLLVFGSIKMILKSWGSMFIEESNPVALGSLSSCYSSRFQVVSQTDLNSRHIVPPLNRQLITQYLVLLEGLLQTNLGRHHYELSLFCGSEAPEIIAYFDSNRNMTPRSHSKRAENSQYYIENNYEVVEILKNPSTETQFIENTLVDSEDYSFTSEEQKGKVRSTLLHCIDVRIPAAIVITCNKEKILGPGSDFKEAFLSVYFGIATDLYLGLLMGATEQK</sequence>
<keyword evidence="1" id="KW-0472">Membrane</keyword>
<keyword evidence="3" id="KW-1185">Reference proteome</keyword>